<dbReference type="InterPro" id="IPR037524">
    <property type="entry name" value="PA14/GLEYA"/>
</dbReference>
<sequence length="430" mass="45194">MRGSIALLLPVAVSASPIVDKTLLNNLFCKANDIVLHVLEKDAAATKYCSSFLSIPTLTFSTTATVTPASLTTTTPFTITEDAVTSTQTQTAIVTDTQTITSTSTRTNYATITSTTSTSTITCLNSAYTYTAPTGVIPEDAAVPAPEVKRGAAYYGKPSAIPKDWSKQYISTVCSCLSIPTPSTTTTATQTLVPGTITETSTLYEIPTATAATTVTETTTEQATATEETTTTSTITAYAVETTIASNGVQYRKYTHTFDANRADGGGFTSNYFKNQPAQFSGAITSLSFATPNWPSGSTTLTLSDGRSFPSDFAALLLQGFFIAKETGQYIITSRGGDVDNYGYAWTGDNAYSAWNDGNAAFRSARTGGGNVDGNTYLRLNAGDAVPLTYLWANGGGVGQNIVRITTPSGRVVTSHAGYFVQACSSSVFA</sequence>
<dbReference type="Gene3D" id="2.60.120.1560">
    <property type="match status" value="1"/>
</dbReference>
<dbReference type="AlphaFoldDB" id="A0A9P4PI61"/>
<evidence type="ECO:0000256" key="1">
    <source>
        <dbReference type="SAM" id="SignalP"/>
    </source>
</evidence>
<dbReference type="EMBL" id="MU001502">
    <property type="protein sequence ID" value="KAF2443336.1"/>
    <property type="molecule type" value="Genomic_DNA"/>
</dbReference>
<name>A0A9P4PI61_9PLEO</name>
<keyword evidence="4" id="KW-1185">Reference proteome</keyword>
<proteinExistence type="predicted"/>
<evidence type="ECO:0000313" key="4">
    <source>
        <dbReference type="Proteomes" id="UP000799764"/>
    </source>
</evidence>
<feature type="signal peptide" evidence="1">
    <location>
        <begin position="1"/>
        <end position="15"/>
    </location>
</feature>
<dbReference type="InterPro" id="IPR018871">
    <property type="entry name" value="GLEYA_adhesin_domain"/>
</dbReference>
<dbReference type="PROSITE" id="PS51820">
    <property type="entry name" value="PA14"/>
    <property type="match status" value="1"/>
</dbReference>
<organism evidence="3 4">
    <name type="scientific">Karstenula rhodostoma CBS 690.94</name>
    <dbReference type="NCBI Taxonomy" id="1392251"/>
    <lineage>
        <taxon>Eukaryota</taxon>
        <taxon>Fungi</taxon>
        <taxon>Dikarya</taxon>
        <taxon>Ascomycota</taxon>
        <taxon>Pezizomycotina</taxon>
        <taxon>Dothideomycetes</taxon>
        <taxon>Pleosporomycetidae</taxon>
        <taxon>Pleosporales</taxon>
        <taxon>Massarineae</taxon>
        <taxon>Didymosphaeriaceae</taxon>
        <taxon>Karstenula</taxon>
    </lineage>
</organism>
<evidence type="ECO:0000259" key="2">
    <source>
        <dbReference type="PROSITE" id="PS51820"/>
    </source>
</evidence>
<feature type="domain" description="PA14" evidence="2">
    <location>
        <begin position="263"/>
        <end position="419"/>
    </location>
</feature>
<feature type="chain" id="PRO_5040447568" description="PA14 domain-containing protein" evidence="1">
    <location>
        <begin position="16"/>
        <end position="430"/>
    </location>
</feature>
<dbReference type="Proteomes" id="UP000799764">
    <property type="component" value="Unassembled WGS sequence"/>
</dbReference>
<evidence type="ECO:0000313" key="3">
    <source>
        <dbReference type="EMBL" id="KAF2443336.1"/>
    </source>
</evidence>
<dbReference type="OrthoDB" id="4388755at2759"/>
<comment type="caution">
    <text evidence="3">The sequence shown here is derived from an EMBL/GenBank/DDBJ whole genome shotgun (WGS) entry which is preliminary data.</text>
</comment>
<accession>A0A9P4PI61</accession>
<reference evidence="3" key="1">
    <citation type="journal article" date="2020" name="Stud. Mycol.">
        <title>101 Dothideomycetes genomes: a test case for predicting lifestyles and emergence of pathogens.</title>
        <authorList>
            <person name="Haridas S."/>
            <person name="Albert R."/>
            <person name="Binder M."/>
            <person name="Bloem J."/>
            <person name="Labutti K."/>
            <person name="Salamov A."/>
            <person name="Andreopoulos B."/>
            <person name="Baker S."/>
            <person name="Barry K."/>
            <person name="Bills G."/>
            <person name="Bluhm B."/>
            <person name="Cannon C."/>
            <person name="Castanera R."/>
            <person name="Culley D."/>
            <person name="Daum C."/>
            <person name="Ezra D."/>
            <person name="Gonzalez J."/>
            <person name="Henrissat B."/>
            <person name="Kuo A."/>
            <person name="Liang C."/>
            <person name="Lipzen A."/>
            <person name="Lutzoni F."/>
            <person name="Magnuson J."/>
            <person name="Mondo S."/>
            <person name="Nolan M."/>
            <person name="Ohm R."/>
            <person name="Pangilinan J."/>
            <person name="Park H.-J."/>
            <person name="Ramirez L."/>
            <person name="Alfaro M."/>
            <person name="Sun H."/>
            <person name="Tritt A."/>
            <person name="Yoshinaga Y."/>
            <person name="Zwiers L.-H."/>
            <person name="Turgeon B."/>
            <person name="Goodwin S."/>
            <person name="Spatafora J."/>
            <person name="Crous P."/>
            <person name="Grigoriev I."/>
        </authorList>
    </citation>
    <scope>NUCLEOTIDE SEQUENCE</scope>
    <source>
        <strain evidence="3">CBS 690.94</strain>
    </source>
</reference>
<gene>
    <name evidence="3" type="ORF">P171DRAFT_473647</name>
</gene>
<protein>
    <recommendedName>
        <fullName evidence="2">PA14 domain-containing protein</fullName>
    </recommendedName>
</protein>
<dbReference type="Pfam" id="PF10528">
    <property type="entry name" value="GLEYA"/>
    <property type="match status" value="1"/>
</dbReference>
<keyword evidence="1" id="KW-0732">Signal</keyword>